<feature type="region of interest" description="Disordered" evidence="5">
    <location>
        <begin position="311"/>
        <end position="376"/>
    </location>
</feature>
<feature type="compositionally biased region" description="Basic and acidic residues" evidence="5">
    <location>
        <begin position="349"/>
        <end position="359"/>
    </location>
</feature>
<evidence type="ECO:0000313" key="7">
    <source>
        <dbReference type="EnsemblProtists" id="EOD27703"/>
    </source>
</evidence>
<feature type="transmembrane region" description="Helical" evidence="6">
    <location>
        <begin position="99"/>
        <end position="119"/>
    </location>
</feature>
<comment type="subcellular location">
    <subcellularLocation>
        <location evidence="1">Membrane</location>
        <topology evidence="1">Multi-pass membrane protein</topology>
    </subcellularLocation>
</comment>
<feature type="transmembrane region" description="Helical" evidence="6">
    <location>
        <begin position="197"/>
        <end position="216"/>
    </location>
</feature>
<evidence type="ECO:0000313" key="8">
    <source>
        <dbReference type="Proteomes" id="UP000013827"/>
    </source>
</evidence>
<dbReference type="PANTHER" id="PTHR12570">
    <property type="match status" value="1"/>
</dbReference>
<accession>A0A0D3JW18</accession>
<feature type="transmembrane region" description="Helical" evidence="6">
    <location>
        <begin position="159"/>
        <end position="176"/>
    </location>
</feature>
<dbReference type="GeneID" id="17273249"/>
<dbReference type="GO" id="GO:0016020">
    <property type="term" value="C:membrane"/>
    <property type="evidence" value="ECO:0007669"/>
    <property type="project" value="UniProtKB-SubCell"/>
</dbReference>
<feature type="transmembrane region" description="Helical" evidence="6">
    <location>
        <begin position="286"/>
        <end position="305"/>
    </location>
</feature>
<dbReference type="InterPro" id="IPR008521">
    <property type="entry name" value="Mg_trans_NIPA"/>
</dbReference>
<dbReference type="RefSeq" id="XP_005780132.1">
    <property type="nucleotide sequence ID" value="XM_005780075.1"/>
</dbReference>
<evidence type="ECO:0000256" key="2">
    <source>
        <dbReference type="ARBA" id="ARBA00022692"/>
    </source>
</evidence>
<dbReference type="EnsemblProtists" id="EOD27703">
    <property type="protein sequence ID" value="EOD27703"/>
    <property type="gene ID" value="EMIHUDRAFT_100098"/>
</dbReference>
<keyword evidence="2 6" id="KW-0812">Transmembrane</keyword>
<keyword evidence="3 6" id="KW-1133">Transmembrane helix</keyword>
<organism evidence="7 8">
    <name type="scientific">Emiliania huxleyi (strain CCMP1516)</name>
    <dbReference type="NCBI Taxonomy" id="280463"/>
    <lineage>
        <taxon>Eukaryota</taxon>
        <taxon>Haptista</taxon>
        <taxon>Haptophyta</taxon>
        <taxon>Prymnesiophyceae</taxon>
        <taxon>Isochrysidales</taxon>
        <taxon>Noelaerhabdaceae</taxon>
        <taxon>Emiliania</taxon>
    </lineage>
</organism>
<feature type="transmembrane region" description="Helical" evidence="6">
    <location>
        <begin position="126"/>
        <end position="147"/>
    </location>
</feature>
<dbReference type="InterPro" id="IPR037185">
    <property type="entry name" value="EmrE-like"/>
</dbReference>
<evidence type="ECO:0008006" key="9">
    <source>
        <dbReference type="Google" id="ProtNLM"/>
    </source>
</evidence>
<keyword evidence="8" id="KW-1185">Reference proteome</keyword>
<dbReference type="KEGG" id="ehx:EMIHUDRAFT_100098"/>
<evidence type="ECO:0000256" key="1">
    <source>
        <dbReference type="ARBA" id="ARBA00004141"/>
    </source>
</evidence>
<evidence type="ECO:0000256" key="6">
    <source>
        <dbReference type="SAM" id="Phobius"/>
    </source>
</evidence>
<proteinExistence type="predicted"/>
<name>A0A0D3JW18_EMIH1</name>
<protein>
    <recommendedName>
        <fullName evidence="9">EamA domain-containing protein</fullName>
    </recommendedName>
</protein>
<evidence type="ECO:0000256" key="5">
    <source>
        <dbReference type="SAM" id="MobiDB-lite"/>
    </source>
</evidence>
<dbReference type="PaxDb" id="2903-EOD27703"/>
<feature type="transmembrane region" description="Helical" evidence="6">
    <location>
        <begin position="54"/>
        <end position="76"/>
    </location>
</feature>
<dbReference type="PANTHER" id="PTHR12570:SF65">
    <property type="entry name" value="MAGNESIUM TRANSPORTER NIPA9-RELATED"/>
    <property type="match status" value="1"/>
</dbReference>
<reference evidence="8" key="1">
    <citation type="journal article" date="2013" name="Nature">
        <title>Pan genome of the phytoplankton Emiliania underpins its global distribution.</title>
        <authorList>
            <person name="Read B.A."/>
            <person name="Kegel J."/>
            <person name="Klute M.J."/>
            <person name="Kuo A."/>
            <person name="Lefebvre S.C."/>
            <person name="Maumus F."/>
            <person name="Mayer C."/>
            <person name="Miller J."/>
            <person name="Monier A."/>
            <person name="Salamov A."/>
            <person name="Young J."/>
            <person name="Aguilar M."/>
            <person name="Claverie J.M."/>
            <person name="Frickenhaus S."/>
            <person name="Gonzalez K."/>
            <person name="Herman E.K."/>
            <person name="Lin Y.C."/>
            <person name="Napier J."/>
            <person name="Ogata H."/>
            <person name="Sarno A.F."/>
            <person name="Shmutz J."/>
            <person name="Schroeder D."/>
            <person name="de Vargas C."/>
            <person name="Verret F."/>
            <person name="von Dassow P."/>
            <person name="Valentin K."/>
            <person name="Van de Peer Y."/>
            <person name="Wheeler G."/>
            <person name="Dacks J.B."/>
            <person name="Delwiche C.F."/>
            <person name="Dyhrman S.T."/>
            <person name="Glockner G."/>
            <person name="John U."/>
            <person name="Richards T."/>
            <person name="Worden A.Z."/>
            <person name="Zhang X."/>
            <person name="Grigoriev I.V."/>
            <person name="Allen A.E."/>
            <person name="Bidle K."/>
            <person name="Borodovsky M."/>
            <person name="Bowler C."/>
            <person name="Brownlee C."/>
            <person name="Cock J.M."/>
            <person name="Elias M."/>
            <person name="Gladyshev V.N."/>
            <person name="Groth M."/>
            <person name="Guda C."/>
            <person name="Hadaegh A."/>
            <person name="Iglesias-Rodriguez M.D."/>
            <person name="Jenkins J."/>
            <person name="Jones B.M."/>
            <person name="Lawson T."/>
            <person name="Leese F."/>
            <person name="Lindquist E."/>
            <person name="Lobanov A."/>
            <person name="Lomsadze A."/>
            <person name="Malik S.B."/>
            <person name="Marsh M.E."/>
            <person name="Mackinder L."/>
            <person name="Mock T."/>
            <person name="Mueller-Roeber B."/>
            <person name="Pagarete A."/>
            <person name="Parker M."/>
            <person name="Probert I."/>
            <person name="Quesneville H."/>
            <person name="Raines C."/>
            <person name="Rensing S.A."/>
            <person name="Riano-Pachon D.M."/>
            <person name="Richier S."/>
            <person name="Rokitta S."/>
            <person name="Shiraiwa Y."/>
            <person name="Soanes D.M."/>
            <person name="van der Giezen M."/>
            <person name="Wahlund T.M."/>
            <person name="Williams B."/>
            <person name="Wilson W."/>
            <person name="Wolfe G."/>
            <person name="Wurch L.L."/>
        </authorList>
    </citation>
    <scope>NUCLEOTIDE SEQUENCE</scope>
</reference>
<sequence>MLHGTNAVTLPIATAIFVVTINFVRGMLIAARFPHSLRMQRTNNGSDGDDFDPMYVVGVSLAALSALISSVALLIMKRSADTEAGLPLRPSCTHRWRRLWWLGFLMNTGSEVSLSVVALGMAPISVIAPIFGLAIVFSAVLARLGWVPGVKESLSRAEWASIVVIVVGIGLCSAFGPSTEHEIAFEDIGKYFGRASFLGYACPAAAFVLFWVAVLLPRSPLLWLRPGSRQHTINHSITRCSDSDQAIIHRWLGKGDTSVFSDGVTRPRRGSGLLFDEFTCLAESEYKLAVFVTALLLTVAGVALLSSQQEGARSRGGAASRGGADGSSVGPEPSGSSASAFVPFRRSSRRDSASMRLVREVPGSPQAKAAGHFRERGRGIEEIQLRHRNSFDGCSQGSSSFVV</sequence>
<dbReference type="HOGENOM" id="CLU_684121_0_0_1"/>
<dbReference type="Proteomes" id="UP000013827">
    <property type="component" value="Unassembled WGS sequence"/>
</dbReference>
<reference evidence="7" key="2">
    <citation type="submission" date="2024-10" db="UniProtKB">
        <authorList>
            <consortium name="EnsemblProtists"/>
        </authorList>
    </citation>
    <scope>IDENTIFICATION</scope>
</reference>
<feature type="compositionally biased region" description="Low complexity" evidence="5">
    <location>
        <begin position="326"/>
        <end position="340"/>
    </location>
</feature>
<keyword evidence="4 6" id="KW-0472">Membrane</keyword>
<dbReference type="SUPFAM" id="SSF103481">
    <property type="entry name" value="Multidrug resistance efflux transporter EmrE"/>
    <property type="match status" value="1"/>
</dbReference>
<dbReference type="AlphaFoldDB" id="A0A0D3JW18"/>
<evidence type="ECO:0000256" key="4">
    <source>
        <dbReference type="ARBA" id="ARBA00023136"/>
    </source>
</evidence>
<dbReference type="Pfam" id="PF05653">
    <property type="entry name" value="Mg_trans_NIPA"/>
    <property type="match status" value="1"/>
</dbReference>
<feature type="transmembrane region" description="Helical" evidence="6">
    <location>
        <begin position="12"/>
        <end position="33"/>
    </location>
</feature>
<dbReference type="GO" id="GO:0015095">
    <property type="term" value="F:magnesium ion transmembrane transporter activity"/>
    <property type="evidence" value="ECO:0007669"/>
    <property type="project" value="InterPro"/>
</dbReference>
<evidence type="ECO:0000256" key="3">
    <source>
        <dbReference type="ARBA" id="ARBA00022989"/>
    </source>
</evidence>
<dbReference type="Gene3D" id="1.10.3730.20">
    <property type="match status" value="1"/>
</dbReference>